<accession>J4G0M3</accession>
<sequence>MAHLLQAFNNQVNMTVALNWNKDTVNLTFAYFERYLTENFQIIQQFDDFCTNPVLYGVIHDANTLRSLKDVVDRIKEFCKDGSCYFYRGDRRLLQVSYQGYPFKLDSLLDSSSLSRELHPP</sequence>
<evidence type="ECO:0000313" key="1">
    <source>
        <dbReference type="EMBL" id="CCL98813.1"/>
    </source>
</evidence>
<evidence type="ECO:0000313" key="2">
    <source>
        <dbReference type="Proteomes" id="UP000006352"/>
    </source>
</evidence>
<dbReference type="AlphaFoldDB" id="J4G0M3"/>
<organism evidence="1 2">
    <name type="scientific">Fibroporia radiculosa</name>
    <dbReference type="NCBI Taxonomy" id="599839"/>
    <lineage>
        <taxon>Eukaryota</taxon>
        <taxon>Fungi</taxon>
        <taxon>Dikarya</taxon>
        <taxon>Basidiomycota</taxon>
        <taxon>Agaricomycotina</taxon>
        <taxon>Agaricomycetes</taxon>
        <taxon>Polyporales</taxon>
        <taxon>Fibroporiaceae</taxon>
        <taxon>Fibroporia</taxon>
    </lineage>
</organism>
<proteinExistence type="predicted"/>
<reference evidence="1 2" key="1">
    <citation type="journal article" date="2012" name="Appl. Environ. Microbiol.">
        <title>Short-read sequencing for genomic analysis of the brown rot fungus Fibroporia radiculosa.</title>
        <authorList>
            <person name="Tang J.D."/>
            <person name="Perkins A.D."/>
            <person name="Sonstegard T.S."/>
            <person name="Schroeder S.G."/>
            <person name="Burgess S.C."/>
            <person name="Diehl S.V."/>
        </authorList>
    </citation>
    <scope>NUCLEOTIDE SEQUENCE [LARGE SCALE GENOMIC DNA]</scope>
    <source>
        <strain evidence="1 2">TFFH 294</strain>
    </source>
</reference>
<dbReference type="Proteomes" id="UP000006352">
    <property type="component" value="Unassembled WGS sequence"/>
</dbReference>
<dbReference type="EMBL" id="HE796901">
    <property type="protein sequence ID" value="CCL98813.1"/>
    <property type="molecule type" value="Genomic_DNA"/>
</dbReference>
<name>J4G0M3_9APHY</name>
<dbReference type="RefSeq" id="XP_012178096.1">
    <property type="nucleotide sequence ID" value="XM_012322706.1"/>
</dbReference>
<dbReference type="InParanoid" id="J4G0M3"/>
<gene>
    <name evidence="1" type="ORF">FIBRA_00818</name>
</gene>
<keyword evidence="2" id="KW-1185">Reference proteome</keyword>
<dbReference type="HOGENOM" id="CLU_2038110_0_0_1"/>
<protein>
    <submittedName>
        <fullName evidence="1">Uncharacterized protein</fullName>
    </submittedName>
</protein>
<dbReference type="GeneID" id="24093724"/>